<dbReference type="Proteomes" id="UP000827092">
    <property type="component" value="Unassembled WGS sequence"/>
</dbReference>
<protein>
    <submittedName>
        <fullName evidence="1">Uncharacterized protein</fullName>
    </submittedName>
</protein>
<name>A0AAV6VUB5_9ARAC</name>
<sequence>MPPSLIKRKSPNELIVPKVKVKRIYSERVEKGCIISSTNWRNHGCTRGKKNRRVTTQLHTPGTREHLVLESNINTQDCWRLVSQLFSQLYTKKAETDLMARFVKLRFIDKYTTYRRPKEPDDHIREENSIEGIL</sequence>
<comment type="caution">
    <text evidence="1">The sequence shown here is derived from an EMBL/GenBank/DDBJ whole genome shotgun (WGS) entry which is preliminary data.</text>
</comment>
<organism evidence="1 2">
    <name type="scientific">Oedothorax gibbosus</name>
    <dbReference type="NCBI Taxonomy" id="931172"/>
    <lineage>
        <taxon>Eukaryota</taxon>
        <taxon>Metazoa</taxon>
        <taxon>Ecdysozoa</taxon>
        <taxon>Arthropoda</taxon>
        <taxon>Chelicerata</taxon>
        <taxon>Arachnida</taxon>
        <taxon>Araneae</taxon>
        <taxon>Araneomorphae</taxon>
        <taxon>Entelegynae</taxon>
        <taxon>Araneoidea</taxon>
        <taxon>Linyphiidae</taxon>
        <taxon>Erigoninae</taxon>
        <taxon>Oedothorax</taxon>
    </lineage>
</organism>
<proteinExistence type="predicted"/>
<dbReference type="AlphaFoldDB" id="A0AAV6VUB5"/>
<dbReference type="EMBL" id="JAFNEN010000027">
    <property type="protein sequence ID" value="KAG8199413.1"/>
    <property type="molecule type" value="Genomic_DNA"/>
</dbReference>
<evidence type="ECO:0000313" key="1">
    <source>
        <dbReference type="EMBL" id="KAG8199413.1"/>
    </source>
</evidence>
<evidence type="ECO:0000313" key="2">
    <source>
        <dbReference type="Proteomes" id="UP000827092"/>
    </source>
</evidence>
<gene>
    <name evidence="1" type="ORF">JTE90_000281</name>
</gene>
<reference evidence="1 2" key="1">
    <citation type="journal article" date="2022" name="Nat. Ecol. Evol.">
        <title>A masculinizing supergene underlies an exaggerated male reproductive morph in a spider.</title>
        <authorList>
            <person name="Hendrickx F."/>
            <person name="De Corte Z."/>
            <person name="Sonet G."/>
            <person name="Van Belleghem S.M."/>
            <person name="Kostlbacher S."/>
            <person name="Vangestel C."/>
        </authorList>
    </citation>
    <scope>NUCLEOTIDE SEQUENCE [LARGE SCALE GENOMIC DNA]</scope>
    <source>
        <strain evidence="1">W744_W776</strain>
    </source>
</reference>
<keyword evidence="2" id="KW-1185">Reference proteome</keyword>
<accession>A0AAV6VUB5</accession>